<sequence>MKIAIVTGASSGLGREFARQLAAEFPEVEQFWLIARRKDKLENVAASLPRPALCLGLDL</sequence>
<proteinExistence type="predicted"/>
<dbReference type="InterPro" id="IPR036291">
    <property type="entry name" value="NAD(P)-bd_dom_sf"/>
</dbReference>
<dbReference type="Gene3D" id="3.40.50.720">
    <property type="entry name" value="NAD(P)-binding Rossmann-like Domain"/>
    <property type="match status" value="1"/>
</dbReference>
<reference evidence="1" key="1">
    <citation type="submission" date="2019-08" db="EMBL/GenBank/DDBJ databases">
        <authorList>
            <person name="Kucharzyk K."/>
            <person name="Murdoch R.W."/>
            <person name="Higgins S."/>
            <person name="Loffler F."/>
        </authorList>
    </citation>
    <scope>NUCLEOTIDE SEQUENCE</scope>
</reference>
<dbReference type="AlphaFoldDB" id="A0A645D9Q0"/>
<gene>
    <name evidence="1" type="ORF">SDC9_133147</name>
</gene>
<accession>A0A645D9Q0</accession>
<evidence type="ECO:0000313" key="1">
    <source>
        <dbReference type="EMBL" id="MPM86064.1"/>
    </source>
</evidence>
<comment type="caution">
    <text evidence="1">The sequence shown here is derived from an EMBL/GenBank/DDBJ whole genome shotgun (WGS) entry which is preliminary data.</text>
</comment>
<organism evidence="1">
    <name type="scientific">bioreactor metagenome</name>
    <dbReference type="NCBI Taxonomy" id="1076179"/>
    <lineage>
        <taxon>unclassified sequences</taxon>
        <taxon>metagenomes</taxon>
        <taxon>ecological metagenomes</taxon>
    </lineage>
</organism>
<protein>
    <submittedName>
        <fullName evidence="1">Uncharacterized protein</fullName>
    </submittedName>
</protein>
<dbReference type="InterPro" id="IPR002347">
    <property type="entry name" value="SDR_fam"/>
</dbReference>
<dbReference type="Pfam" id="PF00106">
    <property type="entry name" value="adh_short"/>
    <property type="match status" value="1"/>
</dbReference>
<name>A0A645D9Q0_9ZZZZ</name>
<dbReference type="SUPFAM" id="SSF51735">
    <property type="entry name" value="NAD(P)-binding Rossmann-fold domains"/>
    <property type="match status" value="1"/>
</dbReference>
<dbReference type="EMBL" id="VSSQ01034196">
    <property type="protein sequence ID" value="MPM86064.1"/>
    <property type="molecule type" value="Genomic_DNA"/>
</dbReference>